<dbReference type="PANTHER" id="PTHR43408:SF2">
    <property type="entry name" value="FMN REDUCTASE (NADPH)"/>
    <property type="match status" value="1"/>
</dbReference>
<dbReference type="SUPFAM" id="SSF52218">
    <property type="entry name" value="Flavoproteins"/>
    <property type="match status" value="1"/>
</dbReference>
<dbReference type="PANTHER" id="PTHR43408">
    <property type="entry name" value="FMN REDUCTASE (NADPH)"/>
    <property type="match status" value="1"/>
</dbReference>
<gene>
    <name evidence="6" type="ORF">CLV59_101706</name>
</gene>
<protein>
    <submittedName>
        <fullName evidence="6">Arsenic resistance protein ArsH</fullName>
    </submittedName>
</protein>
<keyword evidence="4" id="KW-0560">Oxidoreductase</keyword>
<evidence type="ECO:0000313" key="7">
    <source>
        <dbReference type="Proteomes" id="UP000249819"/>
    </source>
</evidence>
<evidence type="ECO:0000256" key="4">
    <source>
        <dbReference type="ARBA" id="ARBA00023002"/>
    </source>
</evidence>
<dbReference type="OrthoDB" id="9812295at2"/>
<dbReference type="InterPro" id="IPR029039">
    <property type="entry name" value="Flavoprotein-like_sf"/>
</dbReference>
<feature type="domain" description="NADPH-dependent FMN reductase-like" evidence="5">
    <location>
        <begin position="1"/>
        <end position="144"/>
    </location>
</feature>
<keyword evidence="2" id="KW-0285">Flavoprotein</keyword>
<dbReference type="GO" id="GO:0016491">
    <property type="term" value="F:oxidoreductase activity"/>
    <property type="evidence" value="ECO:0007669"/>
    <property type="project" value="UniProtKB-KW"/>
</dbReference>
<proteinExistence type="inferred from homology"/>
<evidence type="ECO:0000313" key="6">
    <source>
        <dbReference type="EMBL" id="RAJ87941.1"/>
    </source>
</evidence>
<evidence type="ECO:0000259" key="5">
    <source>
        <dbReference type="Pfam" id="PF03358"/>
    </source>
</evidence>
<accession>A0A327WEF2</accession>
<keyword evidence="3" id="KW-0288">FMN</keyword>
<organism evidence="6 7">
    <name type="scientific">Chitinophaga dinghuensis</name>
    <dbReference type="NCBI Taxonomy" id="1539050"/>
    <lineage>
        <taxon>Bacteria</taxon>
        <taxon>Pseudomonadati</taxon>
        <taxon>Bacteroidota</taxon>
        <taxon>Chitinophagia</taxon>
        <taxon>Chitinophagales</taxon>
        <taxon>Chitinophagaceae</taxon>
        <taxon>Chitinophaga</taxon>
    </lineage>
</organism>
<dbReference type="AlphaFoldDB" id="A0A327WEF2"/>
<dbReference type="Pfam" id="PF03358">
    <property type="entry name" value="FMN_red"/>
    <property type="match status" value="1"/>
</dbReference>
<name>A0A327WEF2_9BACT</name>
<dbReference type="Gene3D" id="3.40.50.360">
    <property type="match status" value="1"/>
</dbReference>
<evidence type="ECO:0000256" key="1">
    <source>
        <dbReference type="ARBA" id="ARBA00005990"/>
    </source>
</evidence>
<evidence type="ECO:0000256" key="2">
    <source>
        <dbReference type="ARBA" id="ARBA00022630"/>
    </source>
</evidence>
<dbReference type="InterPro" id="IPR005025">
    <property type="entry name" value="FMN_Rdtase-like_dom"/>
</dbReference>
<comment type="caution">
    <text evidence="6">The sequence shown here is derived from an EMBL/GenBank/DDBJ whole genome shotgun (WGS) entry which is preliminary data.</text>
</comment>
<reference evidence="6 7" key="1">
    <citation type="submission" date="2018-06" db="EMBL/GenBank/DDBJ databases">
        <title>Genomic Encyclopedia of Archaeal and Bacterial Type Strains, Phase II (KMG-II): from individual species to whole genera.</title>
        <authorList>
            <person name="Goeker M."/>
        </authorList>
    </citation>
    <scope>NUCLEOTIDE SEQUENCE [LARGE SCALE GENOMIC DNA]</scope>
    <source>
        <strain evidence="6 7">DSM 29821</strain>
    </source>
</reference>
<evidence type="ECO:0000256" key="3">
    <source>
        <dbReference type="ARBA" id="ARBA00022643"/>
    </source>
</evidence>
<keyword evidence="7" id="KW-1185">Reference proteome</keyword>
<comment type="similarity">
    <text evidence="1">Belongs to the SsuE family.</text>
</comment>
<dbReference type="Proteomes" id="UP000249819">
    <property type="component" value="Unassembled WGS sequence"/>
</dbReference>
<sequence>MKVLLFNGSLEKKPTSTSYAIIASLRSLLEAKGMETTVFNLAEAAIPFFDTVGLQQVPESAREMTNIFRDADLHIWLTPLYHGSMTGAMKNCLDWIEISSKEKVPYLTNKVVGMVCWAEGGHAMQGINTMEAVAKALRAWVLPYSVPTVRGHLFNADYSITEEYQKKFELLVNLLTDVKFQFADKQH</sequence>
<dbReference type="InterPro" id="IPR051814">
    <property type="entry name" value="NAD(P)H-dep_FMN_reductase"/>
</dbReference>
<dbReference type="RefSeq" id="WP_111590605.1">
    <property type="nucleotide sequence ID" value="NZ_QLMA01000001.1"/>
</dbReference>
<dbReference type="EMBL" id="QLMA01000001">
    <property type="protein sequence ID" value="RAJ87941.1"/>
    <property type="molecule type" value="Genomic_DNA"/>
</dbReference>